<dbReference type="AlphaFoldDB" id="A0A5R9EPV5"/>
<dbReference type="EMBL" id="JACCEL010000012">
    <property type="protein sequence ID" value="MBG9978321.1"/>
    <property type="molecule type" value="Genomic_DNA"/>
</dbReference>
<dbReference type="InterPro" id="IPR023089">
    <property type="entry name" value="YozE_SAM-like"/>
</dbReference>
<reference evidence="3 4" key="1">
    <citation type="submission" date="2019-05" db="EMBL/GenBank/DDBJ databases">
        <title>The metagenome of a microbial culture collection derived from dairy environment covers the genomic content of the human microbiome.</title>
        <authorList>
            <person name="Roder T."/>
            <person name="Wuthrich D."/>
            <person name="Sattari Z."/>
            <person name="Von Ah U."/>
            <person name="Bar C."/>
            <person name="Ronchi F."/>
            <person name="Macpherson A.J."/>
            <person name="Ganal-Vonarburg S.C."/>
            <person name="Bruggmann R."/>
            <person name="Vergeres G."/>
        </authorList>
    </citation>
    <scope>NUCLEOTIDE SEQUENCE [LARGE SCALE GENOMIC DNA]</scope>
    <source>
        <strain evidence="3 4">FAM 24227</strain>
    </source>
</reference>
<dbReference type="OrthoDB" id="2242851at2"/>
<reference evidence="2 5" key="2">
    <citation type="submission" date="2020-07" db="EMBL/GenBank/DDBJ databases">
        <title>Facklamia lactis sp. nov., isolated from raw milk.</title>
        <authorList>
            <person name="Doll E.V."/>
            <person name="Huptas C."/>
            <person name="Staib L."/>
            <person name="Wenning M."/>
            <person name="Scherer S."/>
        </authorList>
    </citation>
    <scope>NUCLEOTIDE SEQUENCE [LARGE SCALE GENOMIC DNA]</scope>
    <source>
        <strain evidence="2 5">DSM 104272</strain>
    </source>
</reference>
<keyword evidence="5" id="KW-1185">Reference proteome</keyword>
<dbReference type="Proteomes" id="UP000306420">
    <property type="component" value="Unassembled WGS sequence"/>
</dbReference>
<dbReference type="NCBIfam" id="NF010193">
    <property type="entry name" value="PRK13672.1"/>
    <property type="match status" value="1"/>
</dbReference>
<accession>A0A5R9EPV5</accession>
<protein>
    <recommendedName>
        <fullName evidence="1">YozE SAM-like domain-containing protein</fullName>
    </recommendedName>
</protein>
<name>A0A5R9EPV5_9LACT</name>
<evidence type="ECO:0000313" key="3">
    <source>
        <dbReference type="EMBL" id="TLQ49558.1"/>
    </source>
</evidence>
<comment type="caution">
    <text evidence="3">The sequence shown here is derived from an EMBL/GenBank/DDBJ whole genome shotgun (WGS) entry which is preliminary data.</text>
</comment>
<gene>
    <name evidence="3" type="ORF">FEZ33_00825</name>
    <name evidence="2" type="ORF">HYQ42_05925</name>
</gene>
<evidence type="ECO:0000313" key="2">
    <source>
        <dbReference type="EMBL" id="MBG9978321.1"/>
    </source>
</evidence>
<dbReference type="InterPro" id="IPR036806">
    <property type="entry name" value="YozE_SAM-like_sf"/>
</dbReference>
<organism evidence="3 4">
    <name type="scientific">Ruoffia tabacinasalis</name>
    <dbReference type="NCBI Taxonomy" id="87458"/>
    <lineage>
        <taxon>Bacteria</taxon>
        <taxon>Bacillati</taxon>
        <taxon>Bacillota</taxon>
        <taxon>Bacilli</taxon>
        <taxon>Lactobacillales</taxon>
        <taxon>Aerococcaceae</taxon>
        <taxon>Ruoffia</taxon>
    </lineage>
</organism>
<dbReference type="Proteomes" id="UP000823401">
    <property type="component" value="Unassembled WGS sequence"/>
</dbReference>
<proteinExistence type="predicted"/>
<dbReference type="Gene3D" id="1.10.150.260">
    <property type="entry name" value="YozE SAM-like"/>
    <property type="match status" value="1"/>
</dbReference>
<evidence type="ECO:0000313" key="5">
    <source>
        <dbReference type="Proteomes" id="UP000823401"/>
    </source>
</evidence>
<sequence>MRPSFYEYILRYVNHDANDPISRLANRIHSDQSFPKKSESFDEVSTYLESSPEYSKLLVIFDDTWQSYQFDNF</sequence>
<dbReference type="Pfam" id="PF06855">
    <property type="entry name" value="YozE_SAM_like"/>
    <property type="match status" value="1"/>
</dbReference>
<evidence type="ECO:0000313" key="4">
    <source>
        <dbReference type="Proteomes" id="UP000306420"/>
    </source>
</evidence>
<evidence type="ECO:0000259" key="1">
    <source>
        <dbReference type="Pfam" id="PF06855"/>
    </source>
</evidence>
<feature type="domain" description="YozE SAM-like" evidence="1">
    <location>
        <begin position="4"/>
        <end position="69"/>
    </location>
</feature>
<dbReference type="SUPFAM" id="SSF140652">
    <property type="entry name" value="YozE-like"/>
    <property type="match status" value="1"/>
</dbReference>
<dbReference type="EMBL" id="VBSP01000001">
    <property type="protein sequence ID" value="TLQ49558.1"/>
    <property type="molecule type" value="Genomic_DNA"/>
</dbReference>
<dbReference type="RefSeq" id="WP_138403480.1">
    <property type="nucleotide sequence ID" value="NZ_CP144682.1"/>
</dbReference>